<dbReference type="EMBL" id="KF540245">
    <property type="protein sequence ID" value="AIF26752.1"/>
    <property type="molecule type" value="Genomic_DNA"/>
</dbReference>
<dbReference type="AlphaFoldDB" id="A0A0H3UAR3"/>
<evidence type="ECO:0000256" key="3">
    <source>
        <dbReference type="ARBA" id="ARBA00022989"/>
    </source>
</evidence>
<evidence type="ECO:0000256" key="5">
    <source>
        <dbReference type="SAM" id="Phobius"/>
    </source>
</evidence>
<feature type="transmembrane region" description="Helical" evidence="5">
    <location>
        <begin position="259"/>
        <end position="283"/>
    </location>
</feature>
<feature type="transmembrane region" description="Helical" evidence="5">
    <location>
        <begin position="232"/>
        <end position="253"/>
    </location>
</feature>
<feature type="transmembrane region" description="Helical" evidence="5">
    <location>
        <begin position="200"/>
        <end position="220"/>
    </location>
</feature>
<sequence>MKDFNSILIVLPILTILMFDLGLTLHVSDFVNIVKKPRAMLAGLFGQLVVLPLVALAIAAALGLPTVFLIGLMLIACCPGGSSSNVFSKLAKGDVALSVSLTAVSSVVTLFTLPVIMKIATAQVGEAVGITLPVGNLLKQNFVTMLLPIIIGIVIRRFWEGAAIKIDKVLSKCAFPALMLLAGIFFVQNKAAIIDNFGTLGLATGSLIIGSILVAALLSLIFRLKTGEKRTIVIEVGMQNAAQAIAVATSPFVFNNPEIATPAIVYALLMNVVLLTYVGVISLRKKS</sequence>
<dbReference type="PANTHER" id="PTHR10361:SF24">
    <property type="entry name" value="P3 PROTEIN"/>
    <property type="match status" value="1"/>
</dbReference>
<evidence type="ECO:0000256" key="2">
    <source>
        <dbReference type="ARBA" id="ARBA00022692"/>
    </source>
</evidence>
<organism evidence="6">
    <name type="scientific">uncultured bacterium fosmid pJB89E1</name>
    <dbReference type="NCBI Taxonomy" id="1478073"/>
    <lineage>
        <taxon>Bacteria</taxon>
        <taxon>environmental samples</taxon>
    </lineage>
</organism>
<dbReference type="InterPro" id="IPR038770">
    <property type="entry name" value="Na+/solute_symporter_sf"/>
</dbReference>
<dbReference type="InterPro" id="IPR004710">
    <property type="entry name" value="Bilac:Na_transpt"/>
</dbReference>
<name>A0A0H3UAR3_9BACT</name>
<keyword evidence="3 5" id="KW-1133">Transmembrane helix</keyword>
<dbReference type="InterPro" id="IPR002657">
    <property type="entry name" value="BilAc:Na_symport/Acr3"/>
</dbReference>
<feature type="transmembrane region" description="Helical" evidence="5">
    <location>
        <begin position="39"/>
        <end position="62"/>
    </location>
</feature>
<dbReference type="PANTHER" id="PTHR10361">
    <property type="entry name" value="SODIUM-BILE ACID COTRANSPORTER"/>
    <property type="match status" value="1"/>
</dbReference>
<feature type="transmembrane region" description="Helical" evidence="5">
    <location>
        <begin position="95"/>
        <end position="117"/>
    </location>
</feature>
<keyword evidence="2 5" id="KW-0812">Transmembrane</keyword>
<dbReference type="Gene3D" id="1.20.1530.20">
    <property type="match status" value="1"/>
</dbReference>
<keyword evidence="4 5" id="KW-0472">Membrane</keyword>
<evidence type="ECO:0000256" key="4">
    <source>
        <dbReference type="ARBA" id="ARBA00023136"/>
    </source>
</evidence>
<feature type="transmembrane region" description="Helical" evidence="5">
    <location>
        <begin position="68"/>
        <end position="88"/>
    </location>
</feature>
<feature type="transmembrane region" description="Helical" evidence="5">
    <location>
        <begin position="6"/>
        <end position="27"/>
    </location>
</feature>
<dbReference type="GO" id="GO:0016020">
    <property type="term" value="C:membrane"/>
    <property type="evidence" value="ECO:0007669"/>
    <property type="project" value="UniProtKB-SubCell"/>
</dbReference>
<protein>
    <recommendedName>
        <fullName evidence="7">Bile acid:sodium symporter</fullName>
    </recommendedName>
</protein>
<proteinExistence type="predicted"/>
<evidence type="ECO:0000313" key="6">
    <source>
        <dbReference type="EMBL" id="AIF26752.1"/>
    </source>
</evidence>
<dbReference type="Pfam" id="PF01758">
    <property type="entry name" value="SBF"/>
    <property type="match status" value="1"/>
</dbReference>
<reference evidence="6" key="1">
    <citation type="submission" date="2013-08" db="EMBL/GenBank/DDBJ databases">
        <title>Comparison of modified E. coli strains.</title>
        <authorList>
            <person name="Juergensen J."/>
            <person name="Bonge A."/>
            <person name="Streit W.R."/>
        </authorList>
    </citation>
    <scope>NUCLEOTIDE SEQUENCE</scope>
</reference>
<evidence type="ECO:0000256" key="1">
    <source>
        <dbReference type="ARBA" id="ARBA00004141"/>
    </source>
</evidence>
<comment type="subcellular location">
    <subcellularLocation>
        <location evidence="1">Membrane</location>
        <topology evidence="1">Multi-pass membrane protein</topology>
    </subcellularLocation>
</comment>
<feature type="transmembrane region" description="Helical" evidence="5">
    <location>
        <begin position="137"/>
        <end position="157"/>
    </location>
</feature>
<feature type="transmembrane region" description="Helical" evidence="5">
    <location>
        <begin position="169"/>
        <end position="188"/>
    </location>
</feature>
<accession>A0A0H3UAR3</accession>
<evidence type="ECO:0008006" key="7">
    <source>
        <dbReference type="Google" id="ProtNLM"/>
    </source>
</evidence>